<sequence>CSARRFQEGKCPKHKIYLNDVKVNYKNFSIYQNVSDLQYLHYENSFDLVICNEHKEDVTYETYIEHDELITQYKDFDAYKTSGKQRIGKIRNANVLGKVQMHINHT</sequence>
<evidence type="ECO:0000313" key="2">
    <source>
        <dbReference type="Proteomes" id="UP000006319"/>
    </source>
</evidence>
<dbReference type="VEuPathDB" id="PlasmoDB:PCYB_005110"/>
<protein>
    <submittedName>
        <fullName evidence="1">CYIR protein</fullName>
    </submittedName>
</protein>
<dbReference type="Proteomes" id="UP000006319">
    <property type="component" value="Unassembled WGS sequence"/>
</dbReference>
<dbReference type="GeneID" id="14696304"/>
<dbReference type="KEGG" id="pcy:PCYB_005110"/>
<dbReference type="AlphaFoldDB" id="K6VK00"/>
<keyword evidence="2" id="KW-1185">Reference proteome</keyword>
<organism evidence="1 2">
    <name type="scientific">Plasmodium cynomolgi (strain B)</name>
    <dbReference type="NCBI Taxonomy" id="1120755"/>
    <lineage>
        <taxon>Eukaryota</taxon>
        <taxon>Sar</taxon>
        <taxon>Alveolata</taxon>
        <taxon>Apicomplexa</taxon>
        <taxon>Aconoidasida</taxon>
        <taxon>Haemosporida</taxon>
        <taxon>Plasmodiidae</taxon>
        <taxon>Plasmodium</taxon>
        <taxon>Plasmodium (Plasmodium)</taxon>
    </lineage>
</organism>
<reference evidence="1 2" key="1">
    <citation type="journal article" date="2012" name="Nat. Genet.">
        <title>Plasmodium cynomolgi genome sequences provide insight into Plasmodium vivax and the monkey malaria clade.</title>
        <authorList>
            <person name="Tachibana S."/>
            <person name="Sullivan S.A."/>
            <person name="Kawai S."/>
            <person name="Nakamura S."/>
            <person name="Kim H.R."/>
            <person name="Goto N."/>
            <person name="Arisue N."/>
            <person name="Palacpac N.M.Q."/>
            <person name="Honma H."/>
            <person name="Yagi M."/>
            <person name="Tougan T."/>
            <person name="Katakai Y."/>
            <person name="Kaneko O."/>
            <person name="Mita T."/>
            <person name="Kita K."/>
            <person name="Yasutomi Y."/>
            <person name="Sutton P.L."/>
            <person name="Shakhbatyan R."/>
            <person name="Horii T."/>
            <person name="Yasunaga T."/>
            <person name="Barnwell J.W."/>
            <person name="Escalante A.A."/>
            <person name="Carlton J.M."/>
            <person name="Tanabe K."/>
        </authorList>
    </citation>
    <scope>NUCLEOTIDE SEQUENCE [LARGE SCALE GENOMIC DNA]</scope>
    <source>
        <strain evidence="1 2">B</strain>
    </source>
</reference>
<feature type="non-terminal residue" evidence="1">
    <location>
        <position position="1"/>
    </location>
</feature>
<gene>
    <name evidence="1" type="ORF">PCYB_005110</name>
</gene>
<accession>K6VK00</accession>
<dbReference type="RefSeq" id="XP_004227980.1">
    <property type="nucleotide sequence ID" value="XM_004227932.1"/>
</dbReference>
<evidence type="ECO:0000313" key="1">
    <source>
        <dbReference type="EMBL" id="GAB69762.1"/>
    </source>
</evidence>
<feature type="non-terminal residue" evidence="1">
    <location>
        <position position="106"/>
    </location>
</feature>
<proteinExistence type="predicted"/>
<name>K6VK00_PLACD</name>
<dbReference type="EMBL" id="DF157774">
    <property type="protein sequence ID" value="GAB69762.1"/>
    <property type="molecule type" value="Genomic_DNA"/>
</dbReference>